<name>A0A4D6LZJ5_VIGUN</name>
<reference evidence="6 7" key="1">
    <citation type="submission" date="2019-04" db="EMBL/GenBank/DDBJ databases">
        <title>An improved genome assembly and genetic linkage map for asparagus bean, Vigna unguiculata ssp. sesquipedialis.</title>
        <authorList>
            <person name="Xia Q."/>
            <person name="Zhang R."/>
            <person name="Dong Y."/>
        </authorList>
    </citation>
    <scope>NUCLEOTIDE SEQUENCE [LARGE SCALE GENOMIC DNA]</scope>
    <source>
        <tissue evidence="6">Leaf</tissue>
    </source>
</reference>
<protein>
    <recommendedName>
        <fullName evidence="5">Glycosyltransferase</fullName>
        <ecNumber evidence="5">2.4.1.-</ecNumber>
    </recommendedName>
</protein>
<comment type="similarity">
    <text evidence="1 4">Belongs to the UDP-glycosyltransferase family.</text>
</comment>
<dbReference type="GO" id="GO:0080044">
    <property type="term" value="F:quercetin 7-O-glucosyltransferase activity"/>
    <property type="evidence" value="ECO:0007669"/>
    <property type="project" value="TreeGrafter"/>
</dbReference>
<sequence>MEERKNYVAHCLVLPYPAQGHINPMLEFSKRLIQRGVKITLVTFVSNWKKVSRKNFTSIDVESISDGYDEGGRAAAESLEVYVETLNRVGAQTLAELIHKLAGSSHPPDCVIYDGFMTWPLDVAKSFGLLAATFFTQTCTTNTIYLHTYKKLLELPLTQTEYLLPGLPKFAAGDLPSFLSRYGTYPGFFDTVVNQFSNIDKADWVLANTFYELEQGVVDWLVKIWPLKPIGPTLPSMYLDRRLQDDNNYGIEMYVPKSEVCIKWLDDKPKGSVVYVSFGSFAGPSAEQTEELACGLRDSRSYFMWVIKDSEQGRLPKGFLDTVEKGLIVNWCPQLQVLTHEALGCFITHCGWNSTLEALSLGVPVIAMPLWTDQITNAKLIRDVWKIGVKAVADEKGIVRKETITHCIKEILETEKGNEIKKNCIKWKNLAKSSVDEGGNSDKNTAEFVNELVNRRAALN</sequence>
<evidence type="ECO:0000256" key="3">
    <source>
        <dbReference type="ARBA" id="ARBA00022679"/>
    </source>
</evidence>
<dbReference type="SUPFAM" id="SSF53756">
    <property type="entry name" value="UDP-Glycosyltransferase/glycogen phosphorylase"/>
    <property type="match status" value="1"/>
</dbReference>
<evidence type="ECO:0000313" key="7">
    <source>
        <dbReference type="Proteomes" id="UP000501690"/>
    </source>
</evidence>
<dbReference type="FunFam" id="3.40.50.2000:FF:000019">
    <property type="entry name" value="Glycosyltransferase"/>
    <property type="match status" value="1"/>
</dbReference>
<dbReference type="PANTHER" id="PTHR11926:SF1540">
    <property type="entry name" value="GLYCOSYLTRANSFERASE"/>
    <property type="match status" value="1"/>
</dbReference>
<evidence type="ECO:0000256" key="2">
    <source>
        <dbReference type="ARBA" id="ARBA00022676"/>
    </source>
</evidence>
<dbReference type="FunFam" id="3.40.50.2000:FF:000057">
    <property type="entry name" value="Glycosyltransferase"/>
    <property type="match status" value="1"/>
</dbReference>
<evidence type="ECO:0000313" key="6">
    <source>
        <dbReference type="EMBL" id="QCD94409.1"/>
    </source>
</evidence>
<dbReference type="Pfam" id="PF00201">
    <property type="entry name" value="UDPGT"/>
    <property type="match status" value="1"/>
</dbReference>
<proteinExistence type="inferred from homology"/>
<keyword evidence="2 4" id="KW-0328">Glycosyltransferase</keyword>
<dbReference type="EC" id="2.4.1.-" evidence="5"/>
<evidence type="ECO:0000256" key="5">
    <source>
        <dbReference type="RuleBase" id="RU362057"/>
    </source>
</evidence>
<evidence type="ECO:0000256" key="1">
    <source>
        <dbReference type="ARBA" id="ARBA00009995"/>
    </source>
</evidence>
<dbReference type="EMBL" id="CP039349">
    <property type="protein sequence ID" value="QCD94409.1"/>
    <property type="molecule type" value="Genomic_DNA"/>
</dbReference>
<dbReference type="Gene3D" id="3.40.50.2000">
    <property type="entry name" value="Glycogen Phosphorylase B"/>
    <property type="match status" value="2"/>
</dbReference>
<accession>A0A4D6LZJ5</accession>
<keyword evidence="7" id="KW-1185">Reference proteome</keyword>
<evidence type="ECO:0000256" key="4">
    <source>
        <dbReference type="RuleBase" id="RU003718"/>
    </source>
</evidence>
<dbReference type="PROSITE" id="PS00375">
    <property type="entry name" value="UDPGT"/>
    <property type="match status" value="1"/>
</dbReference>
<dbReference type="CDD" id="cd03784">
    <property type="entry name" value="GT1_Gtf-like"/>
    <property type="match status" value="1"/>
</dbReference>
<dbReference type="InterPro" id="IPR035595">
    <property type="entry name" value="UDP_glycos_trans_CS"/>
</dbReference>
<dbReference type="OrthoDB" id="5835829at2759"/>
<dbReference type="PANTHER" id="PTHR11926">
    <property type="entry name" value="GLUCOSYL/GLUCURONOSYL TRANSFERASES"/>
    <property type="match status" value="1"/>
</dbReference>
<dbReference type="GO" id="GO:0032787">
    <property type="term" value="P:monocarboxylic acid metabolic process"/>
    <property type="evidence" value="ECO:0007669"/>
    <property type="project" value="UniProtKB-ARBA"/>
</dbReference>
<dbReference type="Gramene" id="Vigun04g120300.1.v1.2">
    <property type="protein sequence ID" value="Vigun04g120300.1.v1.2"/>
    <property type="gene ID" value="Vigun04g120300.v1.2"/>
</dbReference>
<dbReference type="Proteomes" id="UP000501690">
    <property type="component" value="Linkage Group LG5"/>
</dbReference>
<dbReference type="InterPro" id="IPR002213">
    <property type="entry name" value="UDP_glucos_trans"/>
</dbReference>
<keyword evidence="3 4" id="KW-0808">Transferase</keyword>
<dbReference type="GO" id="GO:0080043">
    <property type="term" value="F:quercetin 3-O-glucosyltransferase activity"/>
    <property type="evidence" value="ECO:0007669"/>
    <property type="project" value="TreeGrafter"/>
</dbReference>
<organism evidence="6 7">
    <name type="scientific">Vigna unguiculata</name>
    <name type="common">Cowpea</name>
    <dbReference type="NCBI Taxonomy" id="3917"/>
    <lineage>
        <taxon>Eukaryota</taxon>
        <taxon>Viridiplantae</taxon>
        <taxon>Streptophyta</taxon>
        <taxon>Embryophyta</taxon>
        <taxon>Tracheophyta</taxon>
        <taxon>Spermatophyta</taxon>
        <taxon>Magnoliopsida</taxon>
        <taxon>eudicotyledons</taxon>
        <taxon>Gunneridae</taxon>
        <taxon>Pentapetalae</taxon>
        <taxon>rosids</taxon>
        <taxon>fabids</taxon>
        <taxon>Fabales</taxon>
        <taxon>Fabaceae</taxon>
        <taxon>Papilionoideae</taxon>
        <taxon>50 kb inversion clade</taxon>
        <taxon>NPAAA clade</taxon>
        <taxon>indigoferoid/millettioid clade</taxon>
        <taxon>Phaseoleae</taxon>
        <taxon>Vigna</taxon>
    </lineage>
</organism>
<dbReference type="AlphaFoldDB" id="A0A4D6LZJ5"/>
<gene>
    <name evidence="6" type="ORF">DEO72_LG5g2492</name>
</gene>